<dbReference type="SUPFAM" id="SSF53756">
    <property type="entry name" value="UDP-Glycosyltransferase/glycogen phosphorylase"/>
    <property type="match status" value="1"/>
</dbReference>
<reference evidence="2 3" key="1">
    <citation type="submission" date="2024-08" db="EMBL/GenBank/DDBJ databases">
        <authorList>
            <person name="Lu H."/>
        </authorList>
    </citation>
    <scope>NUCLEOTIDE SEQUENCE [LARGE SCALE GENOMIC DNA]</scope>
    <source>
        <strain evidence="2 3">LKC17W</strain>
    </source>
</reference>
<dbReference type="Pfam" id="PF13579">
    <property type="entry name" value="Glyco_trans_4_4"/>
    <property type="match status" value="1"/>
</dbReference>
<keyword evidence="2" id="KW-0808">Transferase</keyword>
<comment type="caution">
    <text evidence="2">The sequence shown here is derived from an EMBL/GenBank/DDBJ whole genome shotgun (WGS) entry which is preliminary data.</text>
</comment>
<dbReference type="RefSeq" id="WP_394398201.1">
    <property type="nucleotide sequence ID" value="NZ_JBIGHW010000006.1"/>
</dbReference>
<accession>A0ABW7FK31</accession>
<sequence>MASHPSADITRPRLAFLTPSNPIDADSGGKQFTLDRLLGLATLADVDVFCLEDAPEQLRRLSELLGGRPVHAAGQLKPRTMRHWAESMLRGMPLSVWRNNIAELRALVDRHAGTTYDVVYVDHWLMWPASKGFNPAARRLLNLHNAEHLIFQRAAEAHQGALKYLLSLEAKRVRRYVRRIGVQADAVHSISEADRQELIATGIPASNITAILPCVNAGTASSGRPGGHVLFAGTLTWIPNVEGLDWFLREVLPNLDIAQTVQVVGGPPVPAWLQLPSAAKVEFLGRVPSVEPLYAEAGVMIAPVFSGSGIKIKIVNSLARGLPVVTTSCGIEGFPPGWEGAVRVSDDPAGFRQAVRELINDTTGWATASSQAKQYAARHFSTEAARSKLEECLNVSVRS</sequence>
<feature type="domain" description="Glycosyltransferase subfamily 4-like N-terminal" evidence="1">
    <location>
        <begin position="39"/>
        <end position="211"/>
    </location>
</feature>
<evidence type="ECO:0000313" key="2">
    <source>
        <dbReference type="EMBL" id="MFG6441704.1"/>
    </source>
</evidence>
<gene>
    <name evidence="2" type="ORF">ACG0Z3_13535</name>
</gene>
<dbReference type="GO" id="GO:0016757">
    <property type="term" value="F:glycosyltransferase activity"/>
    <property type="evidence" value="ECO:0007669"/>
    <property type="project" value="UniProtKB-KW"/>
</dbReference>
<dbReference type="Gene3D" id="3.40.50.2000">
    <property type="entry name" value="Glycogen Phosphorylase B"/>
    <property type="match status" value="2"/>
</dbReference>
<evidence type="ECO:0000259" key="1">
    <source>
        <dbReference type="Pfam" id="PF13579"/>
    </source>
</evidence>
<dbReference type="InterPro" id="IPR028098">
    <property type="entry name" value="Glyco_trans_4-like_N"/>
</dbReference>
<organism evidence="2 3">
    <name type="scientific">Pelomonas margarita</name>
    <dbReference type="NCBI Taxonomy" id="3299031"/>
    <lineage>
        <taxon>Bacteria</taxon>
        <taxon>Pseudomonadati</taxon>
        <taxon>Pseudomonadota</taxon>
        <taxon>Betaproteobacteria</taxon>
        <taxon>Burkholderiales</taxon>
        <taxon>Sphaerotilaceae</taxon>
        <taxon>Roseateles</taxon>
    </lineage>
</organism>
<dbReference type="Proteomes" id="UP001606301">
    <property type="component" value="Unassembled WGS sequence"/>
</dbReference>
<evidence type="ECO:0000313" key="3">
    <source>
        <dbReference type="Proteomes" id="UP001606301"/>
    </source>
</evidence>
<dbReference type="CDD" id="cd03801">
    <property type="entry name" value="GT4_PimA-like"/>
    <property type="match status" value="1"/>
</dbReference>
<dbReference type="EMBL" id="JBIGHW010000006">
    <property type="protein sequence ID" value="MFG6441704.1"/>
    <property type="molecule type" value="Genomic_DNA"/>
</dbReference>
<dbReference type="PANTHER" id="PTHR12526">
    <property type="entry name" value="GLYCOSYLTRANSFERASE"/>
    <property type="match status" value="1"/>
</dbReference>
<keyword evidence="2" id="KW-0328">Glycosyltransferase</keyword>
<dbReference type="EC" id="2.4.-.-" evidence="2"/>
<name>A0ABW7FK31_9BURK</name>
<dbReference type="Pfam" id="PF13692">
    <property type="entry name" value="Glyco_trans_1_4"/>
    <property type="match status" value="1"/>
</dbReference>
<dbReference type="PANTHER" id="PTHR12526:SF600">
    <property type="entry name" value="GLYCOSYL TRANSFERASE GROUP 1"/>
    <property type="match status" value="1"/>
</dbReference>
<proteinExistence type="predicted"/>
<keyword evidence="3" id="KW-1185">Reference proteome</keyword>
<protein>
    <submittedName>
        <fullName evidence="2">Glycosyltransferase family 4 protein</fullName>
        <ecNumber evidence="2">2.4.-.-</ecNumber>
    </submittedName>
</protein>